<evidence type="ECO:0000313" key="1">
    <source>
        <dbReference type="EMBL" id="WVZ63431.1"/>
    </source>
</evidence>
<proteinExistence type="predicted"/>
<dbReference type="Proteomes" id="UP001341281">
    <property type="component" value="Chromosome 03"/>
</dbReference>
<protein>
    <submittedName>
        <fullName evidence="1">Uncharacterized protein</fullName>
    </submittedName>
</protein>
<sequence>MEVGYDDEDITPMVMQGPITRARAKQLNQQVSSFLGACNSTYKDGMLPNDIIDYIERTMKALDTSMDQEEDQRGVQIKMEAQFYSETTFSAFKTSLH</sequence>
<evidence type="ECO:0000313" key="2">
    <source>
        <dbReference type="Proteomes" id="UP001341281"/>
    </source>
</evidence>
<name>A0AAQ3WJE2_PASNO</name>
<gene>
    <name evidence="1" type="ORF">U9M48_013065</name>
</gene>
<keyword evidence="2" id="KW-1185">Reference proteome</keyword>
<dbReference type="AlphaFoldDB" id="A0AAQ3WJE2"/>
<reference evidence="1 2" key="1">
    <citation type="submission" date="2024-02" db="EMBL/GenBank/DDBJ databases">
        <title>High-quality chromosome-scale genome assembly of Pensacola bahiagrass (Paspalum notatum Flugge var. saurae).</title>
        <authorList>
            <person name="Vega J.M."/>
            <person name="Podio M."/>
            <person name="Orjuela J."/>
            <person name="Siena L.A."/>
            <person name="Pessino S.C."/>
            <person name="Combes M.C."/>
            <person name="Mariac C."/>
            <person name="Albertini E."/>
            <person name="Pupilli F."/>
            <person name="Ortiz J.P.A."/>
            <person name="Leblanc O."/>
        </authorList>
    </citation>
    <scope>NUCLEOTIDE SEQUENCE [LARGE SCALE GENOMIC DNA]</scope>
    <source>
        <strain evidence="1">R1</strain>
        <tissue evidence="1">Leaf</tissue>
    </source>
</reference>
<accession>A0AAQ3WJE2</accession>
<organism evidence="1 2">
    <name type="scientific">Paspalum notatum var. saurae</name>
    <dbReference type="NCBI Taxonomy" id="547442"/>
    <lineage>
        <taxon>Eukaryota</taxon>
        <taxon>Viridiplantae</taxon>
        <taxon>Streptophyta</taxon>
        <taxon>Embryophyta</taxon>
        <taxon>Tracheophyta</taxon>
        <taxon>Spermatophyta</taxon>
        <taxon>Magnoliopsida</taxon>
        <taxon>Liliopsida</taxon>
        <taxon>Poales</taxon>
        <taxon>Poaceae</taxon>
        <taxon>PACMAD clade</taxon>
        <taxon>Panicoideae</taxon>
        <taxon>Andropogonodae</taxon>
        <taxon>Paspaleae</taxon>
        <taxon>Paspalinae</taxon>
        <taxon>Paspalum</taxon>
    </lineage>
</organism>
<dbReference type="EMBL" id="CP144747">
    <property type="protein sequence ID" value="WVZ63431.1"/>
    <property type="molecule type" value="Genomic_DNA"/>
</dbReference>